<reference evidence="2 3" key="1">
    <citation type="submission" date="2016-01" db="EMBL/GenBank/DDBJ databases">
        <title>Draft Genome Sequences of Seven Thermophilic Sporeformers Isolated from Foods.</title>
        <authorList>
            <person name="Berendsen E.M."/>
            <person name="Wells-Bennik M.H."/>
            <person name="Krawcyk A.O."/>
            <person name="De Jong A."/>
            <person name="Holsappel S."/>
            <person name="Eijlander R.T."/>
            <person name="Kuipers O.P."/>
        </authorList>
    </citation>
    <scope>NUCLEOTIDE SEQUENCE [LARGE SCALE GENOMIC DNA]</scope>
    <source>
        <strain evidence="2 3">B4119</strain>
    </source>
</reference>
<accession>A0A150LWU6</accession>
<keyword evidence="1" id="KW-0812">Transmembrane</keyword>
<comment type="caution">
    <text evidence="2">The sequence shown here is derived from an EMBL/GenBank/DDBJ whole genome shotgun (WGS) entry which is preliminary data.</text>
</comment>
<dbReference type="AlphaFoldDB" id="A0A150LWU6"/>
<name>A0A150LWU6_9BACL</name>
<evidence type="ECO:0000313" key="2">
    <source>
        <dbReference type="EMBL" id="KYD16794.1"/>
    </source>
</evidence>
<dbReference type="PATRIC" id="fig|81408.3.peg.2826"/>
<evidence type="ECO:0000256" key="1">
    <source>
        <dbReference type="SAM" id="Phobius"/>
    </source>
</evidence>
<keyword evidence="1" id="KW-0472">Membrane</keyword>
<keyword evidence="1" id="KW-1133">Transmembrane helix</keyword>
<proteinExistence type="predicted"/>
<gene>
    <name evidence="2" type="ORF">B4119_4080</name>
</gene>
<dbReference type="Proteomes" id="UP000075455">
    <property type="component" value="Unassembled WGS sequence"/>
</dbReference>
<evidence type="ECO:0000313" key="3">
    <source>
        <dbReference type="Proteomes" id="UP000075455"/>
    </source>
</evidence>
<organism evidence="2 3">
    <name type="scientific">Saccharococcus caldoxylosilyticus</name>
    <dbReference type="NCBI Taxonomy" id="81408"/>
    <lineage>
        <taxon>Bacteria</taxon>
        <taxon>Bacillati</taxon>
        <taxon>Bacillota</taxon>
        <taxon>Bacilli</taxon>
        <taxon>Bacillales</taxon>
        <taxon>Anoxybacillaceae</taxon>
        <taxon>Saccharococcus</taxon>
    </lineage>
</organism>
<dbReference type="EMBL" id="LQYS01000029">
    <property type="protein sequence ID" value="KYD16794.1"/>
    <property type="molecule type" value="Genomic_DNA"/>
</dbReference>
<protein>
    <submittedName>
        <fullName evidence="2">Uncharacterized protein</fullName>
    </submittedName>
</protein>
<feature type="transmembrane region" description="Helical" evidence="1">
    <location>
        <begin position="63"/>
        <end position="84"/>
    </location>
</feature>
<sequence length="188" mass="20836">MSLFLDPDSGDADDIPTQNGYAYANNNPVMLVNPDGNLPWLLINAGFAAYDGYKAFKKGGWKAAAIAVGVGLVGGAAFKAYRIYKAGETAKIMKILLAAKHGKGNTTIEVGRVSKRLAKKAGKAWVGSGAKPLYKNGKWIGYRSKDKSKVFRMQYKKTRRVYQVNFEEFYKSPINKKTYKLRNAHLNF</sequence>